<reference evidence="3" key="1">
    <citation type="submission" date="2016-10" db="EMBL/GenBank/DDBJ databases">
        <authorList>
            <person name="Varghese N."/>
            <person name="Submissions S."/>
        </authorList>
    </citation>
    <scope>NUCLEOTIDE SEQUENCE [LARGE SCALE GENOMIC DNA]</scope>
    <source>
        <strain evidence="3">CGMCC 1.6489</strain>
    </source>
</reference>
<proteinExistence type="predicted"/>
<feature type="transmembrane region" description="Helical" evidence="1">
    <location>
        <begin position="139"/>
        <end position="158"/>
    </location>
</feature>
<evidence type="ECO:0000256" key="1">
    <source>
        <dbReference type="SAM" id="Phobius"/>
    </source>
</evidence>
<dbReference type="InterPro" id="IPR021306">
    <property type="entry name" value="DUF2878"/>
</dbReference>
<organism evidence="2 3">
    <name type="scientific">Marinobacter segnicrescens</name>
    <dbReference type="NCBI Taxonomy" id="430453"/>
    <lineage>
        <taxon>Bacteria</taxon>
        <taxon>Pseudomonadati</taxon>
        <taxon>Pseudomonadota</taxon>
        <taxon>Gammaproteobacteria</taxon>
        <taxon>Pseudomonadales</taxon>
        <taxon>Marinobacteraceae</taxon>
        <taxon>Marinobacter</taxon>
    </lineage>
</organism>
<gene>
    <name evidence="2" type="ORF">SAMN04487962_106129</name>
</gene>
<protein>
    <recommendedName>
        <fullName evidence="4">DUF2878 domain-containing protein</fullName>
    </recommendedName>
</protein>
<keyword evidence="1" id="KW-0812">Transmembrane</keyword>
<dbReference type="EMBL" id="FOHZ01000006">
    <property type="protein sequence ID" value="SET26718.1"/>
    <property type="molecule type" value="Genomic_DNA"/>
</dbReference>
<sequence>MNRDTLRKAANFILFQAGWLICVLMGNWTAVAIGLVLVAIHLLALSDRPLAEARFILVGVVLGSLLDGLWFRTGVLQDASMSGWTPPWLVIIWALFLTTLSHSLAWMHSRRWYPFVFAPLAGPFAYFSAAALGAITLPYALVSLAALSAGWLVMFPALMRIQRRYFSETLA</sequence>
<dbReference type="OrthoDB" id="21939at2"/>
<dbReference type="AlphaFoldDB" id="A0A1I0D3G5"/>
<name>A0A1I0D3G5_9GAMM</name>
<evidence type="ECO:0000313" key="3">
    <source>
        <dbReference type="Proteomes" id="UP000198762"/>
    </source>
</evidence>
<keyword evidence="1" id="KW-0472">Membrane</keyword>
<dbReference type="Proteomes" id="UP000198762">
    <property type="component" value="Unassembled WGS sequence"/>
</dbReference>
<feature type="transmembrane region" description="Helical" evidence="1">
    <location>
        <begin position="55"/>
        <end position="73"/>
    </location>
</feature>
<keyword evidence="1" id="KW-1133">Transmembrane helix</keyword>
<feature type="transmembrane region" description="Helical" evidence="1">
    <location>
        <begin position="12"/>
        <end position="43"/>
    </location>
</feature>
<feature type="transmembrane region" description="Helical" evidence="1">
    <location>
        <begin position="112"/>
        <end position="133"/>
    </location>
</feature>
<dbReference type="STRING" id="430453.SAMN04487962_106129"/>
<keyword evidence="3" id="KW-1185">Reference proteome</keyword>
<dbReference type="Pfam" id="PF11086">
    <property type="entry name" value="DUF2878"/>
    <property type="match status" value="1"/>
</dbReference>
<evidence type="ECO:0000313" key="2">
    <source>
        <dbReference type="EMBL" id="SET26718.1"/>
    </source>
</evidence>
<feature type="transmembrane region" description="Helical" evidence="1">
    <location>
        <begin position="85"/>
        <end position="105"/>
    </location>
</feature>
<dbReference type="RefSeq" id="WP_091850440.1">
    <property type="nucleotide sequence ID" value="NZ_FOHZ01000006.1"/>
</dbReference>
<accession>A0A1I0D3G5</accession>
<evidence type="ECO:0008006" key="4">
    <source>
        <dbReference type="Google" id="ProtNLM"/>
    </source>
</evidence>